<comment type="caution">
    <text evidence="2">The sequence shown here is derived from an EMBL/GenBank/DDBJ whole genome shotgun (WGS) entry which is preliminary data.</text>
</comment>
<proteinExistence type="predicted"/>
<evidence type="ECO:0000256" key="1">
    <source>
        <dbReference type="SAM" id="SignalP"/>
    </source>
</evidence>
<name>A0A420WF75_9PROT</name>
<keyword evidence="3" id="KW-1185">Reference proteome</keyword>
<organism evidence="2 3">
    <name type="scientific">Litorimonas taeanensis</name>
    <dbReference type="NCBI Taxonomy" id="568099"/>
    <lineage>
        <taxon>Bacteria</taxon>
        <taxon>Pseudomonadati</taxon>
        <taxon>Pseudomonadota</taxon>
        <taxon>Alphaproteobacteria</taxon>
        <taxon>Maricaulales</taxon>
        <taxon>Robiginitomaculaceae</taxon>
    </lineage>
</organism>
<feature type="signal peptide" evidence="1">
    <location>
        <begin position="1"/>
        <end position="23"/>
    </location>
</feature>
<feature type="chain" id="PRO_5019313006" evidence="1">
    <location>
        <begin position="24"/>
        <end position="173"/>
    </location>
</feature>
<dbReference type="Proteomes" id="UP000282211">
    <property type="component" value="Unassembled WGS sequence"/>
</dbReference>
<protein>
    <submittedName>
        <fullName evidence="2">Uncharacterized protein</fullName>
    </submittedName>
</protein>
<dbReference type="EMBL" id="RBII01000002">
    <property type="protein sequence ID" value="RKQ69615.1"/>
    <property type="molecule type" value="Genomic_DNA"/>
</dbReference>
<dbReference type="AlphaFoldDB" id="A0A420WF75"/>
<dbReference type="OrthoDB" id="7172943at2"/>
<evidence type="ECO:0000313" key="3">
    <source>
        <dbReference type="Proteomes" id="UP000282211"/>
    </source>
</evidence>
<evidence type="ECO:0000313" key="2">
    <source>
        <dbReference type="EMBL" id="RKQ69615.1"/>
    </source>
</evidence>
<keyword evidence="1" id="KW-0732">Signal</keyword>
<reference evidence="2 3" key="1">
    <citation type="submission" date="2018-10" db="EMBL/GenBank/DDBJ databases">
        <title>Genomic Encyclopedia of Type Strains, Phase IV (KMG-IV): sequencing the most valuable type-strain genomes for metagenomic binning, comparative biology and taxonomic classification.</title>
        <authorList>
            <person name="Goeker M."/>
        </authorList>
    </citation>
    <scope>NUCLEOTIDE SEQUENCE [LARGE SCALE GENOMIC DNA]</scope>
    <source>
        <strain evidence="2 3">DSM 22008</strain>
    </source>
</reference>
<dbReference type="NCBIfam" id="NF047637">
    <property type="entry name" value="lipo_CC0125"/>
    <property type="match status" value="1"/>
</dbReference>
<dbReference type="InParanoid" id="A0A420WF75"/>
<dbReference type="RefSeq" id="WP_147405907.1">
    <property type="nucleotide sequence ID" value="NZ_RBII01000002.1"/>
</dbReference>
<gene>
    <name evidence="2" type="ORF">DES40_2418</name>
</gene>
<accession>A0A420WF75</accession>
<sequence>MRSLILTSAALAAFAGLPNLACATSDNDDYYSDYDRESSYGVTGKTYEVSVDGDRNDTAQDVYDEALHKAARKTLDKGYDWFRVIERDTEKEITRGDNDARFETRYERVPVQSCGLLGCRTVNRTYRRDSFDTGFPERDETRYSVEIEFEVGTGQAPASGDVYDAKMVRRSFR</sequence>